<dbReference type="EMBL" id="JAZHXI010000011">
    <property type="protein sequence ID" value="KAL2066123.1"/>
    <property type="molecule type" value="Genomic_DNA"/>
</dbReference>
<dbReference type="PANTHER" id="PTHR37540">
    <property type="entry name" value="TRANSCRIPTION FACTOR (ACR-2), PUTATIVE-RELATED-RELATED"/>
    <property type="match status" value="1"/>
</dbReference>
<accession>A0ABR4C876</accession>
<gene>
    <name evidence="1" type="ORF">VTL71DRAFT_2194</name>
</gene>
<dbReference type="Proteomes" id="UP001595075">
    <property type="component" value="Unassembled WGS sequence"/>
</dbReference>
<comment type="caution">
    <text evidence="1">The sequence shown here is derived from an EMBL/GenBank/DDBJ whole genome shotgun (WGS) entry which is preliminary data.</text>
</comment>
<evidence type="ECO:0000313" key="2">
    <source>
        <dbReference type="Proteomes" id="UP001595075"/>
    </source>
</evidence>
<keyword evidence="2" id="KW-1185">Reference proteome</keyword>
<evidence type="ECO:0000313" key="1">
    <source>
        <dbReference type="EMBL" id="KAL2066123.1"/>
    </source>
</evidence>
<sequence>MSNPYLNPNPDPSNNFLFVNQSTNSPSYKVGYRPDVRSHIRKHVARGLNRRTEIQSYGEQLSLSPSGLYLENETQVRSNTGKARNTRTSEVVLCKTCGNRSSARASKGDEYNMLSEKSSNERWRALLQISPREMLGSGRFDPFSTSAGSEDAETNELLDLGVTYLIPGLMPDDHPNRSLSLTSTSSRTWIFASLSHPFLRNAILLACSLERAFLVHSTIDVSSPATIARKLLVIQTLNAFINSKQNTTHVCDEVLLTILILAAHEAVDFVAIEEPEENKPFNSPLTNMQWMNMYGNNTYQNVHMKALHGIVKGRGGLEELKLPCVAEMIVLGDIISSLNTFCKPVFAPIQIHEAYIASAMDWAKTSPHLPPQILATSFSRYAEYGISESLLEILEPLGVVTWAIDYHLQAKPVGLTIGEIGRTRAAVMKRLLFLPSAEELGFEKNFAVVGGTNFYECCRLTAFIYSVAVTFPIPNTRVVLRYYVGLLKAAIEDLEVESFEDGKVDEIMLWILMMGGIAALGKEEREWFVETLGILREKMEISWSEAIGIFEKFLWLNSACGAGGKRLWEDSEAWCLR</sequence>
<protein>
    <submittedName>
        <fullName evidence="1">Uncharacterized protein</fullName>
    </submittedName>
</protein>
<reference evidence="1 2" key="1">
    <citation type="journal article" date="2024" name="Commun. Biol.">
        <title>Comparative genomic analysis of thermophilic fungi reveals convergent evolutionary adaptations and gene losses.</title>
        <authorList>
            <person name="Steindorff A.S."/>
            <person name="Aguilar-Pontes M.V."/>
            <person name="Robinson A.J."/>
            <person name="Andreopoulos B."/>
            <person name="LaButti K."/>
            <person name="Kuo A."/>
            <person name="Mondo S."/>
            <person name="Riley R."/>
            <person name="Otillar R."/>
            <person name="Haridas S."/>
            <person name="Lipzen A."/>
            <person name="Grimwood J."/>
            <person name="Schmutz J."/>
            <person name="Clum A."/>
            <person name="Reid I.D."/>
            <person name="Moisan M.C."/>
            <person name="Butler G."/>
            <person name="Nguyen T.T.M."/>
            <person name="Dewar K."/>
            <person name="Conant G."/>
            <person name="Drula E."/>
            <person name="Henrissat B."/>
            <person name="Hansel C."/>
            <person name="Singer S."/>
            <person name="Hutchinson M.I."/>
            <person name="de Vries R.P."/>
            <person name="Natvig D.O."/>
            <person name="Powell A.J."/>
            <person name="Tsang A."/>
            <person name="Grigoriev I.V."/>
        </authorList>
    </citation>
    <scope>NUCLEOTIDE SEQUENCE [LARGE SCALE GENOMIC DNA]</scope>
    <source>
        <strain evidence="1 2">CBS 494.80</strain>
    </source>
</reference>
<proteinExistence type="predicted"/>
<name>A0ABR4C876_9HELO</name>
<organism evidence="1 2">
    <name type="scientific">Oculimacula yallundae</name>
    <dbReference type="NCBI Taxonomy" id="86028"/>
    <lineage>
        <taxon>Eukaryota</taxon>
        <taxon>Fungi</taxon>
        <taxon>Dikarya</taxon>
        <taxon>Ascomycota</taxon>
        <taxon>Pezizomycotina</taxon>
        <taxon>Leotiomycetes</taxon>
        <taxon>Helotiales</taxon>
        <taxon>Ploettnerulaceae</taxon>
        <taxon>Oculimacula</taxon>
    </lineage>
</organism>
<dbReference type="PANTHER" id="PTHR37540:SF5">
    <property type="entry name" value="TRANSCRIPTION FACTOR DOMAIN-CONTAINING PROTEIN"/>
    <property type="match status" value="1"/>
</dbReference>